<organism evidence="3 4">
    <name type="scientific">Marinomonas polaris DSM 16579</name>
    <dbReference type="NCBI Taxonomy" id="1122206"/>
    <lineage>
        <taxon>Bacteria</taxon>
        <taxon>Pseudomonadati</taxon>
        <taxon>Pseudomonadota</taxon>
        <taxon>Gammaproteobacteria</taxon>
        <taxon>Oceanospirillales</taxon>
        <taxon>Oceanospirillaceae</taxon>
        <taxon>Marinomonas</taxon>
    </lineage>
</organism>
<dbReference type="SUPFAM" id="SSF53335">
    <property type="entry name" value="S-adenosyl-L-methionine-dependent methyltransferases"/>
    <property type="match status" value="1"/>
</dbReference>
<dbReference type="PANTHER" id="PTHR43861">
    <property type="entry name" value="TRANS-ACONITATE 2-METHYLTRANSFERASE-RELATED"/>
    <property type="match status" value="1"/>
</dbReference>
<dbReference type="EMBL" id="FQVF01000002">
    <property type="protein sequence ID" value="SHE40276.1"/>
    <property type="molecule type" value="Genomic_DNA"/>
</dbReference>
<evidence type="ECO:0000256" key="1">
    <source>
        <dbReference type="ARBA" id="ARBA00022679"/>
    </source>
</evidence>
<evidence type="ECO:0000313" key="3">
    <source>
        <dbReference type="EMBL" id="SHE40276.1"/>
    </source>
</evidence>
<evidence type="ECO:0000313" key="4">
    <source>
        <dbReference type="Proteomes" id="UP000184517"/>
    </source>
</evidence>
<dbReference type="GO" id="GO:0032259">
    <property type="term" value="P:methylation"/>
    <property type="evidence" value="ECO:0007669"/>
    <property type="project" value="UniProtKB-KW"/>
</dbReference>
<dbReference type="STRING" id="1122206.SAMN02745753_00224"/>
<dbReference type="Gene3D" id="2.20.130.10">
    <property type="entry name" value="CAC2371-like domains"/>
    <property type="match status" value="1"/>
</dbReference>
<dbReference type="Proteomes" id="UP000184517">
    <property type="component" value="Unassembled WGS sequence"/>
</dbReference>
<accession>A0A1M4T714</accession>
<name>A0A1M4T714_9GAMM</name>
<feature type="domain" description="Methyltransferase" evidence="2">
    <location>
        <begin position="73"/>
        <end position="163"/>
    </location>
</feature>
<dbReference type="CDD" id="cd02440">
    <property type="entry name" value="AdoMet_MTases"/>
    <property type="match status" value="1"/>
</dbReference>
<dbReference type="GO" id="GO:0008168">
    <property type="term" value="F:methyltransferase activity"/>
    <property type="evidence" value="ECO:0007669"/>
    <property type="project" value="UniProtKB-KW"/>
</dbReference>
<dbReference type="Gene3D" id="3.40.50.150">
    <property type="entry name" value="Vaccinia Virus protein VP39"/>
    <property type="match status" value="1"/>
</dbReference>
<protein>
    <submittedName>
        <fullName evidence="3">Ubiquinone/menaquinone biosynthesis C-methylase UbiE</fullName>
    </submittedName>
</protein>
<proteinExistence type="predicted"/>
<dbReference type="InterPro" id="IPR029063">
    <property type="entry name" value="SAM-dependent_MTases_sf"/>
</dbReference>
<dbReference type="AlphaFoldDB" id="A0A1M4T714"/>
<sequence>MFLFFCFAKSAIYYIIRHQILSPPSEENMSDNALYTDLSGYYDLMCADINYQAQSNSAHRLHQIFGNGGKQHLDLACGTGPHISYLSQEGYQSSGLDINQPMLDIAQQRCPNAYFELGNMCAFDAAEPYDLITCFLYSVHYSGDIKNLTSCIQSVHKALNTGGVFCFNSVDKNHIDNTLSAKHSVMHDNSEFSFGSSWYYCGEGEKQTLKLSIEKTSAQHTQLWTDEHPMVALSFNELQALLMPYFDVHVFEHEHDKIIPWEKLSGNAIFLCVKK</sequence>
<evidence type="ECO:0000259" key="2">
    <source>
        <dbReference type="Pfam" id="PF13649"/>
    </source>
</evidence>
<dbReference type="InterPro" id="IPR041698">
    <property type="entry name" value="Methyltransf_25"/>
</dbReference>
<dbReference type="Pfam" id="PF13649">
    <property type="entry name" value="Methyltransf_25"/>
    <property type="match status" value="1"/>
</dbReference>
<reference evidence="4" key="1">
    <citation type="submission" date="2016-11" db="EMBL/GenBank/DDBJ databases">
        <authorList>
            <person name="Varghese N."/>
            <person name="Submissions S."/>
        </authorList>
    </citation>
    <scope>NUCLEOTIDE SEQUENCE [LARGE SCALE GENOMIC DNA]</scope>
    <source>
        <strain evidence="4">DSM 16579</strain>
    </source>
</reference>
<keyword evidence="1" id="KW-0808">Transferase</keyword>
<gene>
    <name evidence="3" type="ORF">SAMN02745753_00224</name>
</gene>
<keyword evidence="3" id="KW-0489">Methyltransferase</keyword>
<keyword evidence="3" id="KW-0830">Ubiquinone</keyword>
<keyword evidence="4" id="KW-1185">Reference proteome</keyword>